<reference evidence="9" key="1">
    <citation type="journal article" date="2013" name="Environ. Microbiol.">
        <title>Microbiota from the distal guts of lean and obese adolescents exhibit partial functional redundancy besides clear differences in community structure.</title>
        <authorList>
            <person name="Ferrer M."/>
            <person name="Ruiz A."/>
            <person name="Lanza F."/>
            <person name="Haange S.B."/>
            <person name="Oberbach A."/>
            <person name="Till H."/>
            <person name="Bargiela R."/>
            <person name="Campoy C."/>
            <person name="Segura M.T."/>
            <person name="Richter M."/>
            <person name="von Bergen M."/>
            <person name="Seifert J."/>
            <person name="Suarez A."/>
        </authorList>
    </citation>
    <scope>NUCLEOTIDE SEQUENCE</scope>
</reference>
<dbReference type="GO" id="GO:0016887">
    <property type="term" value="F:ATP hydrolysis activity"/>
    <property type="evidence" value="ECO:0007669"/>
    <property type="project" value="InterPro"/>
</dbReference>
<feature type="domain" description="ABC transporter" evidence="8">
    <location>
        <begin position="3"/>
        <end position="228"/>
    </location>
</feature>
<dbReference type="InterPro" id="IPR050095">
    <property type="entry name" value="ECF_ABC_transporter_ATP-bd"/>
</dbReference>
<keyword evidence="6" id="KW-1278">Translocase</keyword>
<keyword evidence="5" id="KW-0067">ATP-binding</keyword>
<dbReference type="Pfam" id="PF00005">
    <property type="entry name" value="ABC_tran"/>
    <property type="match status" value="1"/>
</dbReference>
<dbReference type="GO" id="GO:0042626">
    <property type="term" value="F:ATPase-coupled transmembrane transporter activity"/>
    <property type="evidence" value="ECO:0007669"/>
    <property type="project" value="TreeGrafter"/>
</dbReference>
<keyword evidence="7" id="KW-0472">Membrane</keyword>
<name>K1SZU3_9ZZZZ</name>
<sequence>MEIKVQKLSYKDLKDLTFTIEDKQITGITGSGKSSLLKLLNGIVQGKGIIKYNNERKTLKNKRGLIKKVSLIKTTFENTFFCNTVEEHLIYFMQYYKLNIKDPQKKLEDSLKIVGLNPKYLNRNISTLSTSEKKLLQIATALLSNPELILLDDPFINLDNKNEKKLARLLDQLNDRFNISIVIATNDSEILYQYTKKLILLENNTILLEGNTKEVYENVKFMREHNFEIPDIVMFTSIAKQEKNVKIDFHRDIRDLIKDIYKHV</sequence>
<evidence type="ECO:0000256" key="5">
    <source>
        <dbReference type="ARBA" id="ARBA00022840"/>
    </source>
</evidence>
<comment type="caution">
    <text evidence="9">The sequence shown here is derived from an EMBL/GenBank/DDBJ whole genome shotgun (WGS) entry which is preliminary data.</text>
</comment>
<dbReference type="InterPro" id="IPR003439">
    <property type="entry name" value="ABC_transporter-like_ATP-bd"/>
</dbReference>
<dbReference type="InterPro" id="IPR027417">
    <property type="entry name" value="P-loop_NTPase"/>
</dbReference>
<evidence type="ECO:0000313" key="9">
    <source>
        <dbReference type="EMBL" id="EKC66172.1"/>
    </source>
</evidence>
<evidence type="ECO:0000256" key="7">
    <source>
        <dbReference type="ARBA" id="ARBA00023136"/>
    </source>
</evidence>
<accession>K1SZU3</accession>
<keyword evidence="2" id="KW-0813">Transport</keyword>
<dbReference type="PANTHER" id="PTHR43553:SF27">
    <property type="entry name" value="ENERGY-COUPLING FACTOR TRANSPORTER ATP-BINDING PROTEIN ECFA2"/>
    <property type="match status" value="1"/>
</dbReference>
<dbReference type="SUPFAM" id="SSF52540">
    <property type="entry name" value="P-loop containing nucleoside triphosphate hydrolases"/>
    <property type="match status" value="1"/>
</dbReference>
<dbReference type="PANTHER" id="PTHR43553">
    <property type="entry name" value="HEAVY METAL TRANSPORTER"/>
    <property type="match status" value="1"/>
</dbReference>
<evidence type="ECO:0000256" key="2">
    <source>
        <dbReference type="ARBA" id="ARBA00022448"/>
    </source>
</evidence>
<dbReference type="CDD" id="cd03225">
    <property type="entry name" value="ABC_cobalt_CbiO_domain1"/>
    <property type="match status" value="1"/>
</dbReference>
<evidence type="ECO:0000256" key="3">
    <source>
        <dbReference type="ARBA" id="ARBA00022475"/>
    </source>
</evidence>
<dbReference type="GO" id="GO:0043190">
    <property type="term" value="C:ATP-binding cassette (ABC) transporter complex"/>
    <property type="evidence" value="ECO:0007669"/>
    <property type="project" value="TreeGrafter"/>
</dbReference>
<proteinExistence type="predicted"/>
<dbReference type="GO" id="GO:0005524">
    <property type="term" value="F:ATP binding"/>
    <property type="evidence" value="ECO:0007669"/>
    <property type="project" value="UniProtKB-KW"/>
</dbReference>
<dbReference type="EMBL" id="AJWZ01004177">
    <property type="protein sequence ID" value="EKC66172.1"/>
    <property type="molecule type" value="Genomic_DNA"/>
</dbReference>
<evidence type="ECO:0000256" key="6">
    <source>
        <dbReference type="ARBA" id="ARBA00022967"/>
    </source>
</evidence>
<comment type="subcellular location">
    <subcellularLocation>
        <location evidence="1">Cell membrane</location>
        <topology evidence="1">Peripheral membrane protein</topology>
    </subcellularLocation>
</comment>
<keyword evidence="3" id="KW-1003">Cell membrane</keyword>
<evidence type="ECO:0000259" key="8">
    <source>
        <dbReference type="PROSITE" id="PS50893"/>
    </source>
</evidence>
<gene>
    <name evidence="9" type="ORF">OBE_06079</name>
</gene>
<dbReference type="AlphaFoldDB" id="K1SZU3"/>
<evidence type="ECO:0000256" key="1">
    <source>
        <dbReference type="ARBA" id="ARBA00004202"/>
    </source>
</evidence>
<evidence type="ECO:0000256" key="4">
    <source>
        <dbReference type="ARBA" id="ARBA00022741"/>
    </source>
</evidence>
<dbReference type="Gene3D" id="3.40.50.300">
    <property type="entry name" value="P-loop containing nucleotide triphosphate hydrolases"/>
    <property type="match status" value="1"/>
</dbReference>
<dbReference type="PROSITE" id="PS50893">
    <property type="entry name" value="ABC_TRANSPORTER_2"/>
    <property type="match status" value="1"/>
</dbReference>
<protein>
    <submittedName>
        <fullName evidence="9">Protein containing ABC transporter-like domain protein</fullName>
    </submittedName>
</protein>
<organism evidence="9">
    <name type="scientific">human gut metagenome</name>
    <dbReference type="NCBI Taxonomy" id="408170"/>
    <lineage>
        <taxon>unclassified sequences</taxon>
        <taxon>metagenomes</taxon>
        <taxon>organismal metagenomes</taxon>
    </lineage>
</organism>
<dbReference type="InterPro" id="IPR015856">
    <property type="entry name" value="ABC_transpr_CbiO/EcfA_su"/>
</dbReference>
<keyword evidence="4" id="KW-0547">Nucleotide-binding</keyword>